<dbReference type="Proteomes" id="UP000475862">
    <property type="component" value="Unassembled WGS sequence"/>
</dbReference>
<evidence type="ECO:0000313" key="1">
    <source>
        <dbReference type="EMBL" id="KAE9524443.1"/>
    </source>
</evidence>
<organism evidence="1 2">
    <name type="scientific">Aphis glycines</name>
    <name type="common">Soybean aphid</name>
    <dbReference type="NCBI Taxonomy" id="307491"/>
    <lineage>
        <taxon>Eukaryota</taxon>
        <taxon>Metazoa</taxon>
        <taxon>Ecdysozoa</taxon>
        <taxon>Arthropoda</taxon>
        <taxon>Hexapoda</taxon>
        <taxon>Insecta</taxon>
        <taxon>Pterygota</taxon>
        <taxon>Neoptera</taxon>
        <taxon>Paraneoptera</taxon>
        <taxon>Hemiptera</taxon>
        <taxon>Sternorrhyncha</taxon>
        <taxon>Aphidomorpha</taxon>
        <taxon>Aphidoidea</taxon>
        <taxon>Aphididae</taxon>
        <taxon>Aphidini</taxon>
        <taxon>Aphis</taxon>
        <taxon>Aphis</taxon>
    </lineage>
</organism>
<sequence>MFMKLIKDSSDINGGDSERSDEYIDFTMICAFFMSVITFWSSKSAPIFRLSPVSDRKVNPVVFQSIRKNPKKVTEKQEFLRKTKYVDTTLLLAFEVQILTKIRQNHKYLQIIFIKCSVSIFKKMLNPPSRFFFSVTALLIRVIKFYNMYNINSLGAILWNPSSWRYPAVENHICKIFHCEEFVSNFLVFCQFFRHLVSLGNRQPIWLAGTGTIAKRVPFSVRHLTVLENGSRCANARQTISQHAWPPYCRQGHSDGVRSYIFCASRVLPVSWLGAHVVRWLTSETSVCIIRVPRRVQLVIVGLHARRFAQRRHTSDRRTSNSHTSRSAFQTAGLIIDGIRIERTASVRSSIDGTFV</sequence>
<accession>A0A6G0T1D4</accession>
<comment type="caution">
    <text evidence="1">The sequence shown here is derived from an EMBL/GenBank/DDBJ whole genome shotgun (WGS) entry which is preliminary data.</text>
</comment>
<keyword evidence="2" id="KW-1185">Reference proteome</keyword>
<protein>
    <submittedName>
        <fullName evidence="1">Uncharacterized protein</fullName>
    </submittedName>
</protein>
<name>A0A6G0T1D4_APHGL</name>
<dbReference type="AlphaFoldDB" id="A0A6G0T1D4"/>
<proteinExistence type="predicted"/>
<dbReference type="EMBL" id="VYZN01000068">
    <property type="protein sequence ID" value="KAE9524443.1"/>
    <property type="molecule type" value="Genomic_DNA"/>
</dbReference>
<evidence type="ECO:0000313" key="2">
    <source>
        <dbReference type="Proteomes" id="UP000475862"/>
    </source>
</evidence>
<reference evidence="1 2" key="1">
    <citation type="submission" date="2019-08" db="EMBL/GenBank/DDBJ databases">
        <title>The genome of the soybean aphid Biotype 1, its phylome, world population structure and adaptation to the North American continent.</title>
        <authorList>
            <person name="Giordano R."/>
            <person name="Donthu R.K."/>
            <person name="Hernandez A.G."/>
            <person name="Wright C.L."/>
            <person name="Zimin A.V."/>
        </authorList>
    </citation>
    <scope>NUCLEOTIDE SEQUENCE [LARGE SCALE GENOMIC DNA]</scope>
    <source>
        <tissue evidence="1">Whole aphids</tissue>
    </source>
</reference>
<gene>
    <name evidence="1" type="ORF">AGLY_015164</name>
</gene>